<comment type="caution">
    <text evidence="2">The sequence shown here is derived from an EMBL/GenBank/DDBJ whole genome shotgun (WGS) entry which is preliminary data.</text>
</comment>
<organism evidence="2">
    <name type="scientific">bioreactor metagenome</name>
    <dbReference type="NCBI Taxonomy" id="1076179"/>
    <lineage>
        <taxon>unclassified sequences</taxon>
        <taxon>metagenomes</taxon>
        <taxon>ecological metagenomes</taxon>
    </lineage>
</organism>
<evidence type="ECO:0000313" key="2">
    <source>
        <dbReference type="EMBL" id="MPM19430.1"/>
    </source>
</evidence>
<proteinExistence type="predicted"/>
<gene>
    <name evidence="2" type="ORF">SDC9_65854</name>
</gene>
<name>A0A644XT90_9ZZZZ</name>
<feature type="compositionally biased region" description="Low complexity" evidence="1">
    <location>
        <begin position="63"/>
        <end position="74"/>
    </location>
</feature>
<protein>
    <submittedName>
        <fullName evidence="2">Uncharacterized protein</fullName>
    </submittedName>
</protein>
<reference evidence="2" key="1">
    <citation type="submission" date="2019-08" db="EMBL/GenBank/DDBJ databases">
        <authorList>
            <person name="Kucharzyk K."/>
            <person name="Murdoch R.W."/>
            <person name="Higgins S."/>
            <person name="Loffler F."/>
        </authorList>
    </citation>
    <scope>NUCLEOTIDE SEQUENCE</scope>
</reference>
<evidence type="ECO:0000256" key="1">
    <source>
        <dbReference type="SAM" id="MobiDB-lite"/>
    </source>
</evidence>
<sequence length="80" mass="8652">MIEMLEPSAYPIALICEALDENGAMMGFLFSTKRGASLPMIVLRMESSLIFMALSWETRNPGSSSSLDVPFSSSAAASMR</sequence>
<feature type="region of interest" description="Disordered" evidence="1">
    <location>
        <begin position="59"/>
        <end position="80"/>
    </location>
</feature>
<dbReference type="AlphaFoldDB" id="A0A644XT90"/>
<dbReference type="EMBL" id="VSSQ01003175">
    <property type="protein sequence ID" value="MPM19430.1"/>
    <property type="molecule type" value="Genomic_DNA"/>
</dbReference>
<accession>A0A644XT90</accession>